<gene>
    <name evidence="5" type="primary">rimM</name>
    <name evidence="8" type="ORF">HNQ77_004062</name>
</gene>
<evidence type="ECO:0000256" key="2">
    <source>
        <dbReference type="ARBA" id="ARBA00022517"/>
    </source>
</evidence>
<dbReference type="Proteomes" id="UP000538666">
    <property type="component" value="Unassembled WGS sequence"/>
</dbReference>
<dbReference type="Pfam" id="PF01782">
    <property type="entry name" value="RimM"/>
    <property type="match status" value="1"/>
</dbReference>
<comment type="caution">
    <text evidence="8">The sequence shown here is derived from an EMBL/GenBank/DDBJ whole genome shotgun (WGS) entry which is preliminary data.</text>
</comment>
<evidence type="ECO:0000313" key="9">
    <source>
        <dbReference type="Proteomes" id="UP000538666"/>
    </source>
</evidence>
<comment type="domain">
    <text evidence="5">The PRC barrel domain binds ribosomal protein uS19.</text>
</comment>
<dbReference type="InterPro" id="IPR002676">
    <property type="entry name" value="RimM_N"/>
</dbReference>
<dbReference type="GO" id="GO:0005840">
    <property type="term" value="C:ribosome"/>
    <property type="evidence" value="ECO:0007669"/>
    <property type="project" value="InterPro"/>
</dbReference>
<dbReference type="InterPro" id="IPR036976">
    <property type="entry name" value="RimM_N_sf"/>
</dbReference>
<dbReference type="InterPro" id="IPR011033">
    <property type="entry name" value="PRC_barrel-like_sf"/>
</dbReference>
<protein>
    <recommendedName>
        <fullName evidence="5">Ribosome maturation factor RimM</fullName>
    </recommendedName>
</protein>
<dbReference type="Gene3D" id="2.30.30.240">
    <property type="entry name" value="PRC-barrel domain"/>
    <property type="match status" value="1"/>
</dbReference>
<comment type="similarity">
    <text evidence="5">Belongs to the RimM family.</text>
</comment>
<proteinExistence type="inferred from homology"/>
<keyword evidence="4 5" id="KW-0143">Chaperone</keyword>
<dbReference type="GO" id="GO:0042274">
    <property type="term" value="P:ribosomal small subunit biogenesis"/>
    <property type="evidence" value="ECO:0007669"/>
    <property type="project" value="UniProtKB-UniRule"/>
</dbReference>
<reference evidence="8 9" key="1">
    <citation type="submission" date="2020-08" db="EMBL/GenBank/DDBJ databases">
        <title>Genomic Encyclopedia of Type Strains, Phase IV (KMG-IV): sequencing the most valuable type-strain genomes for metagenomic binning, comparative biology and taxonomic classification.</title>
        <authorList>
            <person name="Goeker M."/>
        </authorList>
    </citation>
    <scope>NUCLEOTIDE SEQUENCE [LARGE SCALE GENOMIC DNA]</scope>
    <source>
        <strain evidence="8 9">DSM 103733</strain>
    </source>
</reference>
<dbReference type="GO" id="GO:0005737">
    <property type="term" value="C:cytoplasm"/>
    <property type="evidence" value="ECO:0007669"/>
    <property type="project" value="UniProtKB-SubCell"/>
</dbReference>
<dbReference type="Pfam" id="PF24986">
    <property type="entry name" value="PRC_RimM"/>
    <property type="match status" value="1"/>
</dbReference>
<dbReference type="InterPro" id="IPR011961">
    <property type="entry name" value="RimM"/>
</dbReference>
<dbReference type="EMBL" id="JACHEK010000008">
    <property type="protein sequence ID" value="MBB6146092.1"/>
    <property type="molecule type" value="Genomic_DNA"/>
</dbReference>
<dbReference type="SUPFAM" id="SSF50346">
    <property type="entry name" value="PRC-barrel domain"/>
    <property type="match status" value="1"/>
</dbReference>
<comment type="function">
    <text evidence="5">An accessory protein needed during the final step in the assembly of 30S ribosomal subunit, possibly for assembly of the head region. Essential for efficient processing of 16S rRNA. May be needed both before and after RbfA during the maturation of 16S rRNA. It has affinity for free ribosomal 30S subunits but not for 70S ribosomes.</text>
</comment>
<dbReference type="AlphaFoldDB" id="A0A841JXK9"/>
<keyword evidence="2 5" id="KW-0690">Ribosome biogenesis</keyword>
<comment type="subcellular location">
    <subcellularLocation>
        <location evidence="5">Cytoplasm</location>
    </subcellularLocation>
</comment>
<evidence type="ECO:0000313" key="8">
    <source>
        <dbReference type="EMBL" id="MBB6146092.1"/>
    </source>
</evidence>
<accession>A0A841JXK9</accession>
<feature type="domain" description="RimM N-terminal" evidence="6">
    <location>
        <begin position="2"/>
        <end position="87"/>
    </location>
</feature>
<dbReference type="SUPFAM" id="SSF50447">
    <property type="entry name" value="Translation proteins"/>
    <property type="match status" value="1"/>
</dbReference>
<keyword evidence="1 5" id="KW-0963">Cytoplasm</keyword>
<evidence type="ECO:0000259" key="6">
    <source>
        <dbReference type="Pfam" id="PF01782"/>
    </source>
</evidence>
<evidence type="ECO:0000256" key="3">
    <source>
        <dbReference type="ARBA" id="ARBA00022552"/>
    </source>
</evidence>
<name>A0A841JXK9_9BACT</name>
<evidence type="ECO:0000256" key="1">
    <source>
        <dbReference type="ARBA" id="ARBA00022490"/>
    </source>
</evidence>
<feature type="domain" description="Ribosome maturation factor RimM PRC barrel" evidence="7">
    <location>
        <begin position="100"/>
        <end position="168"/>
    </location>
</feature>
<dbReference type="NCBIfam" id="TIGR02273">
    <property type="entry name" value="16S_RimM"/>
    <property type="match status" value="1"/>
</dbReference>
<dbReference type="InterPro" id="IPR056792">
    <property type="entry name" value="PRC_RimM"/>
</dbReference>
<dbReference type="InterPro" id="IPR009000">
    <property type="entry name" value="Transl_B-barrel_sf"/>
</dbReference>
<dbReference type="PANTHER" id="PTHR33692:SF1">
    <property type="entry name" value="RIBOSOME MATURATION FACTOR RIMM"/>
    <property type="match status" value="1"/>
</dbReference>
<organism evidence="8 9">
    <name type="scientific">Silvibacterium bohemicum</name>
    <dbReference type="NCBI Taxonomy" id="1577686"/>
    <lineage>
        <taxon>Bacteria</taxon>
        <taxon>Pseudomonadati</taxon>
        <taxon>Acidobacteriota</taxon>
        <taxon>Terriglobia</taxon>
        <taxon>Terriglobales</taxon>
        <taxon>Acidobacteriaceae</taxon>
        <taxon>Silvibacterium</taxon>
    </lineage>
</organism>
<comment type="subunit">
    <text evidence="5">Binds ribosomal protein uS19.</text>
</comment>
<keyword evidence="9" id="KW-1185">Reference proteome</keyword>
<sequence>MRPQGRHGEVLADILTDFPERFSERKRLFLIASEKDASSAARNRPPREITLENHWLHKGRIVFKFAGIDSINDADTLRGLDVAIPASERAPLDDGAVYISDLIGCELVDLASARETAIGRVVNVDREASLLVVENADGAELLIPFTRAYLEKMDLAAKRIEMRLPTGLLDINAPLSEGERAEQRAQESGKSE</sequence>
<dbReference type="GO" id="GO:0043022">
    <property type="term" value="F:ribosome binding"/>
    <property type="evidence" value="ECO:0007669"/>
    <property type="project" value="InterPro"/>
</dbReference>
<dbReference type="PANTHER" id="PTHR33692">
    <property type="entry name" value="RIBOSOME MATURATION FACTOR RIMM"/>
    <property type="match status" value="1"/>
</dbReference>
<evidence type="ECO:0000256" key="5">
    <source>
        <dbReference type="HAMAP-Rule" id="MF_00014"/>
    </source>
</evidence>
<evidence type="ECO:0000256" key="4">
    <source>
        <dbReference type="ARBA" id="ARBA00023186"/>
    </source>
</evidence>
<evidence type="ECO:0000259" key="7">
    <source>
        <dbReference type="Pfam" id="PF24986"/>
    </source>
</evidence>
<dbReference type="GO" id="GO:0006364">
    <property type="term" value="P:rRNA processing"/>
    <property type="evidence" value="ECO:0007669"/>
    <property type="project" value="UniProtKB-UniRule"/>
</dbReference>
<dbReference type="Gene3D" id="2.40.30.60">
    <property type="entry name" value="RimM"/>
    <property type="match status" value="1"/>
</dbReference>
<keyword evidence="3 5" id="KW-0698">rRNA processing</keyword>
<dbReference type="HAMAP" id="MF_00014">
    <property type="entry name" value="Ribosome_mat_RimM"/>
    <property type="match status" value="1"/>
</dbReference>